<sequence>MAFKDFEELEKSFHAAGKKTVAVAAAQDKSALTAVRQCRKEGLVDAILIGDEALIREEIKAFDGDFDDCEIIDAKTLEEAAQKTCQCVRDGKADFILKGKIDTGILLKAVVKEENGLRTGKLMSHLAFLKIPNYHKLIVLTDSGMVLYPTLEQKKEIIENAVENLCNMGYDTPKVGLLAAIEKVNPKQPETVDAAALTEMYKNGEITGCIVEGPLSYDILMSRQSAHKKGFDSELVGDADVLVVPDMPCGNILGKALLFSAGADMAGLIVGAKVPIALTSRGATEKEKRQSLLLAAACAKGDK</sequence>
<dbReference type="RefSeq" id="WP_160202024.1">
    <property type="nucleotide sequence ID" value="NZ_QXWK01000014.1"/>
</dbReference>
<dbReference type="SUPFAM" id="SSF53659">
    <property type="entry name" value="Isocitrate/Isopropylmalate dehydrogenase-like"/>
    <property type="match status" value="1"/>
</dbReference>
<keyword evidence="6" id="KW-1185">Reference proteome</keyword>
<dbReference type="EMBL" id="QXWK01000014">
    <property type="protein sequence ID" value="NBH61740.1"/>
    <property type="molecule type" value="Genomic_DNA"/>
</dbReference>
<dbReference type="AlphaFoldDB" id="A0A845QHY7"/>
<name>A0A845QHY7_9FIRM</name>
<dbReference type="GO" id="GO:0016746">
    <property type="term" value="F:acyltransferase activity"/>
    <property type="evidence" value="ECO:0007669"/>
    <property type="project" value="UniProtKB-KW"/>
</dbReference>
<organism evidence="5 6">
    <name type="scientific">Anaerotruncus colihominis</name>
    <dbReference type="NCBI Taxonomy" id="169435"/>
    <lineage>
        <taxon>Bacteria</taxon>
        <taxon>Bacillati</taxon>
        <taxon>Bacillota</taxon>
        <taxon>Clostridia</taxon>
        <taxon>Eubacteriales</taxon>
        <taxon>Oscillospiraceae</taxon>
        <taxon>Anaerotruncus</taxon>
    </lineage>
</organism>
<evidence type="ECO:0000256" key="1">
    <source>
        <dbReference type="ARBA" id="ARBA00005656"/>
    </source>
</evidence>
<evidence type="ECO:0000256" key="2">
    <source>
        <dbReference type="ARBA" id="ARBA00022679"/>
    </source>
</evidence>
<dbReference type="InterPro" id="IPR002505">
    <property type="entry name" value="PTA_PTB"/>
</dbReference>
<dbReference type="PANTHER" id="PTHR43356">
    <property type="entry name" value="PHOSPHATE ACETYLTRANSFERASE"/>
    <property type="match status" value="1"/>
</dbReference>
<keyword evidence="2 5" id="KW-0808">Transferase</keyword>
<evidence type="ECO:0000259" key="4">
    <source>
        <dbReference type="Pfam" id="PF01515"/>
    </source>
</evidence>
<reference evidence="5 6" key="1">
    <citation type="submission" date="2018-08" db="EMBL/GenBank/DDBJ databases">
        <title>Murine metabolic-syndrome-specific gut microbial biobank.</title>
        <authorList>
            <person name="Liu C."/>
        </authorList>
    </citation>
    <scope>NUCLEOTIDE SEQUENCE [LARGE SCALE GENOMIC DNA]</scope>
    <source>
        <strain evidence="5 6">28</strain>
    </source>
</reference>
<evidence type="ECO:0000313" key="5">
    <source>
        <dbReference type="EMBL" id="NBH61740.1"/>
    </source>
</evidence>
<protein>
    <submittedName>
        <fullName evidence="5">Bifunctional enoyl-CoA hydratase/phosphate acetyltransferase</fullName>
    </submittedName>
</protein>
<dbReference type="PIRSF" id="PIRSF000428">
    <property type="entry name" value="P_Ac_trans"/>
    <property type="match status" value="1"/>
</dbReference>
<dbReference type="Proteomes" id="UP000446866">
    <property type="component" value="Unassembled WGS sequence"/>
</dbReference>
<evidence type="ECO:0000256" key="3">
    <source>
        <dbReference type="ARBA" id="ARBA00023315"/>
    </source>
</evidence>
<gene>
    <name evidence="5" type="ORF">D0435_08755</name>
</gene>
<evidence type="ECO:0000313" key="6">
    <source>
        <dbReference type="Proteomes" id="UP000446866"/>
    </source>
</evidence>
<dbReference type="InterPro" id="IPR012147">
    <property type="entry name" value="P_Ac_Bu_trans"/>
</dbReference>
<dbReference type="Pfam" id="PF01515">
    <property type="entry name" value="PTA_PTB"/>
    <property type="match status" value="1"/>
</dbReference>
<dbReference type="NCBIfam" id="NF006045">
    <property type="entry name" value="PRK08190.1"/>
    <property type="match status" value="1"/>
</dbReference>
<dbReference type="InterPro" id="IPR050500">
    <property type="entry name" value="Phos_Acetyltrans/Butyryltrans"/>
</dbReference>
<dbReference type="PANTHER" id="PTHR43356:SF2">
    <property type="entry name" value="PHOSPHATE ACETYLTRANSFERASE"/>
    <property type="match status" value="1"/>
</dbReference>
<comment type="similarity">
    <text evidence="1">Belongs to the phosphate acetyltransferase and butyryltransferase family.</text>
</comment>
<comment type="caution">
    <text evidence="5">The sequence shown here is derived from an EMBL/GenBank/DDBJ whole genome shotgun (WGS) entry which is preliminary data.</text>
</comment>
<dbReference type="Gene3D" id="3.40.718.10">
    <property type="entry name" value="Isopropylmalate Dehydrogenase"/>
    <property type="match status" value="1"/>
</dbReference>
<keyword evidence="3" id="KW-0012">Acyltransferase</keyword>
<proteinExistence type="inferred from homology"/>
<feature type="domain" description="Phosphate acetyl/butaryl transferase" evidence="4">
    <location>
        <begin position="78"/>
        <end position="296"/>
    </location>
</feature>
<accession>A0A845QHY7</accession>